<gene>
    <name evidence="4" type="ORF">G7071_03185</name>
</gene>
<sequence length="321" mass="33930">MKRELAAEIGRARDAVAGDDLRLHIDFVQTAVEQDDPHLFRDYALWCRDLPGSRGVDAVTLIGSLETIRAELTGRLSPPAAEAAHEAVCAGIDALSAGEASPCAKDAPHSLACHLYVAAAVSGRREAALAIVRESVGDAESPVEMYVEIFQSALYEVGRRWQTAGLTVAEEHMATATTQFILSVLHQERPRTAGRRGTAVVTGVFGDQHVVGANIVANVLDADGWDVRYVGTNLPIDDIVGAVSSTQADLLAVSVTRPECVDAARELIDRVRDIGPTPPRVIVGGAPFREDPLLWRAVGADGFAADARSVADVAVAGTAQG</sequence>
<evidence type="ECO:0000256" key="1">
    <source>
        <dbReference type="ARBA" id="ARBA00022723"/>
    </source>
</evidence>
<dbReference type="GO" id="GO:0005829">
    <property type="term" value="C:cytosol"/>
    <property type="evidence" value="ECO:0007669"/>
    <property type="project" value="TreeGrafter"/>
</dbReference>
<dbReference type="InterPro" id="IPR050554">
    <property type="entry name" value="Met_Synthase/Corrinoid"/>
</dbReference>
<evidence type="ECO:0000259" key="3">
    <source>
        <dbReference type="PROSITE" id="PS51332"/>
    </source>
</evidence>
<dbReference type="AlphaFoldDB" id="A0A6G7YD60"/>
<dbReference type="Proteomes" id="UP000502035">
    <property type="component" value="Chromosome"/>
</dbReference>
<dbReference type="InterPro" id="IPR006158">
    <property type="entry name" value="Cobalamin-bd"/>
</dbReference>
<dbReference type="PANTHER" id="PTHR45833">
    <property type="entry name" value="METHIONINE SYNTHASE"/>
    <property type="match status" value="1"/>
</dbReference>
<dbReference type="SUPFAM" id="SSF52242">
    <property type="entry name" value="Cobalamin (vitamin B12)-binding domain"/>
    <property type="match status" value="1"/>
</dbReference>
<dbReference type="InterPro" id="IPR036594">
    <property type="entry name" value="Meth_synthase_dom"/>
</dbReference>
<keyword evidence="2" id="KW-0170">Cobalt</keyword>
<keyword evidence="1" id="KW-0479">Metal-binding</keyword>
<evidence type="ECO:0000313" key="5">
    <source>
        <dbReference type="Proteomes" id="UP000502035"/>
    </source>
</evidence>
<evidence type="ECO:0000313" key="4">
    <source>
        <dbReference type="EMBL" id="QIK74581.1"/>
    </source>
</evidence>
<keyword evidence="5" id="KW-1185">Reference proteome</keyword>
<dbReference type="InterPro" id="IPR036724">
    <property type="entry name" value="Cobalamin-bd_sf"/>
</dbReference>
<dbReference type="EMBL" id="CP049866">
    <property type="protein sequence ID" value="QIK74581.1"/>
    <property type="molecule type" value="Genomic_DNA"/>
</dbReference>
<dbReference type="Gene3D" id="3.40.50.280">
    <property type="entry name" value="Cobalamin-binding domain"/>
    <property type="match status" value="1"/>
</dbReference>
<organism evidence="4 5">
    <name type="scientific">Nocardioides piscis</name>
    <dbReference type="NCBI Taxonomy" id="2714938"/>
    <lineage>
        <taxon>Bacteria</taxon>
        <taxon>Bacillati</taxon>
        <taxon>Actinomycetota</taxon>
        <taxon>Actinomycetes</taxon>
        <taxon>Propionibacteriales</taxon>
        <taxon>Nocardioidaceae</taxon>
        <taxon>Nocardioides</taxon>
    </lineage>
</organism>
<dbReference type="Pfam" id="PF02310">
    <property type="entry name" value="B12-binding"/>
    <property type="match status" value="1"/>
</dbReference>
<dbReference type="KEGG" id="npi:G7071_03185"/>
<dbReference type="PROSITE" id="PS51332">
    <property type="entry name" value="B12_BINDING"/>
    <property type="match status" value="1"/>
</dbReference>
<evidence type="ECO:0000256" key="2">
    <source>
        <dbReference type="ARBA" id="ARBA00023285"/>
    </source>
</evidence>
<name>A0A6G7YD60_9ACTN</name>
<dbReference type="RefSeq" id="WP_166314826.1">
    <property type="nucleotide sequence ID" value="NZ_CP049866.1"/>
</dbReference>
<dbReference type="GO" id="GO:0046653">
    <property type="term" value="P:tetrahydrofolate metabolic process"/>
    <property type="evidence" value="ECO:0007669"/>
    <property type="project" value="TreeGrafter"/>
</dbReference>
<dbReference type="Gene3D" id="1.10.1240.10">
    <property type="entry name" value="Methionine synthase domain"/>
    <property type="match status" value="1"/>
</dbReference>
<dbReference type="Pfam" id="PF02607">
    <property type="entry name" value="B12-binding_2"/>
    <property type="match status" value="1"/>
</dbReference>
<dbReference type="GO" id="GO:0031419">
    <property type="term" value="F:cobalamin binding"/>
    <property type="evidence" value="ECO:0007669"/>
    <property type="project" value="InterPro"/>
</dbReference>
<dbReference type="GO" id="GO:0046872">
    <property type="term" value="F:metal ion binding"/>
    <property type="evidence" value="ECO:0007669"/>
    <property type="project" value="UniProtKB-KW"/>
</dbReference>
<dbReference type="InterPro" id="IPR003759">
    <property type="entry name" value="Cbl-bd_cap"/>
</dbReference>
<feature type="domain" description="B12-binding" evidence="3">
    <location>
        <begin position="196"/>
        <end position="321"/>
    </location>
</feature>
<reference evidence="4 5" key="1">
    <citation type="submission" date="2020-03" db="EMBL/GenBank/DDBJ databases">
        <title>Nocardioides sp. nov., isolated from fish.</title>
        <authorList>
            <person name="Hyun D.-W."/>
            <person name="Bae J.-W."/>
        </authorList>
    </citation>
    <scope>NUCLEOTIDE SEQUENCE [LARGE SCALE GENOMIC DNA]</scope>
    <source>
        <strain evidence="4 5">HDW12A</strain>
    </source>
</reference>
<protein>
    <recommendedName>
        <fullName evidence="3">B12-binding domain-containing protein</fullName>
    </recommendedName>
</protein>
<dbReference type="GO" id="GO:0050667">
    <property type="term" value="P:homocysteine metabolic process"/>
    <property type="evidence" value="ECO:0007669"/>
    <property type="project" value="TreeGrafter"/>
</dbReference>
<dbReference type="PANTHER" id="PTHR45833:SF1">
    <property type="entry name" value="METHIONINE SYNTHASE"/>
    <property type="match status" value="1"/>
</dbReference>
<proteinExistence type="predicted"/>
<accession>A0A6G7YD60</accession>
<dbReference type="GO" id="GO:0008705">
    <property type="term" value="F:methionine synthase activity"/>
    <property type="evidence" value="ECO:0007669"/>
    <property type="project" value="TreeGrafter"/>
</dbReference>